<dbReference type="SUPFAM" id="SSF47336">
    <property type="entry name" value="ACP-like"/>
    <property type="match status" value="1"/>
</dbReference>
<dbReference type="GO" id="GO:0031177">
    <property type="term" value="F:phosphopantetheine binding"/>
    <property type="evidence" value="ECO:0007669"/>
    <property type="project" value="InterPro"/>
</dbReference>
<protein>
    <submittedName>
        <fullName evidence="4">Acetyl-CoA synthetase-like protein</fullName>
    </submittedName>
</protein>
<dbReference type="InterPro" id="IPR036291">
    <property type="entry name" value="NAD(P)-bd_dom_sf"/>
</dbReference>
<dbReference type="EMBL" id="KZ819299">
    <property type="protein sequence ID" value="PWN96429.1"/>
    <property type="molecule type" value="Genomic_DNA"/>
</dbReference>
<accession>A0A316Z4A9</accession>
<dbReference type="AlphaFoldDB" id="A0A316Z4A9"/>
<keyword evidence="5" id="KW-1185">Reference proteome</keyword>
<evidence type="ECO:0000256" key="1">
    <source>
        <dbReference type="ARBA" id="ARBA00022450"/>
    </source>
</evidence>
<dbReference type="InterPro" id="IPR020806">
    <property type="entry name" value="PKS_PP-bd"/>
</dbReference>
<dbReference type="SUPFAM" id="SSF51735">
    <property type="entry name" value="NAD(P)-binding Rossmann-fold domains"/>
    <property type="match status" value="1"/>
</dbReference>
<dbReference type="RefSeq" id="XP_025596708.1">
    <property type="nucleotide sequence ID" value="XM_025740309.1"/>
</dbReference>
<dbReference type="InterPro" id="IPR036736">
    <property type="entry name" value="ACP-like_sf"/>
</dbReference>
<dbReference type="Proteomes" id="UP000245946">
    <property type="component" value="Unassembled WGS sequence"/>
</dbReference>
<keyword evidence="1" id="KW-0596">Phosphopantetheine</keyword>
<evidence type="ECO:0000313" key="5">
    <source>
        <dbReference type="Proteomes" id="UP000245946"/>
    </source>
</evidence>
<dbReference type="Gene3D" id="3.40.50.720">
    <property type="entry name" value="NAD(P)-binding Rossmann-like Domain"/>
    <property type="match status" value="1"/>
</dbReference>
<name>A0A316Z4A9_9BASI</name>
<dbReference type="Gene3D" id="3.40.50.12780">
    <property type="entry name" value="N-terminal domain of ligase-like"/>
    <property type="match status" value="1"/>
</dbReference>
<dbReference type="Pfam" id="PF07993">
    <property type="entry name" value="NAD_binding_4"/>
    <property type="match status" value="1"/>
</dbReference>
<dbReference type="InterPro" id="IPR000873">
    <property type="entry name" value="AMP-dep_synth/lig_dom"/>
</dbReference>
<dbReference type="STRING" id="58919.A0A316Z4A9"/>
<dbReference type="InterPro" id="IPR009081">
    <property type="entry name" value="PP-bd_ACP"/>
</dbReference>
<feature type="domain" description="Carrier" evidence="3">
    <location>
        <begin position="585"/>
        <end position="667"/>
    </location>
</feature>
<dbReference type="InterPro" id="IPR051414">
    <property type="entry name" value="Adenylate-forming_Reductase"/>
</dbReference>
<organism evidence="4 5">
    <name type="scientific">Tilletiopsis washingtonensis</name>
    <dbReference type="NCBI Taxonomy" id="58919"/>
    <lineage>
        <taxon>Eukaryota</taxon>
        <taxon>Fungi</taxon>
        <taxon>Dikarya</taxon>
        <taxon>Basidiomycota</taxon>
        <taxon>Ustilaginomycotina</taxon>
        <taxon>Exobasidiomycetes</taxon>
        <taxon>Entylomatales</taxon>
        <taxon>Entylomatales incertae sedis</taxon>
        <taxon>Tilletiopsis</taxon>
    </lineage>
</organism>
<dbReference type="Pfam" id="PF00550">
    <property type="entry name" value="PP-binding"/>
    <property type="match status" value="1"/>
</dbReference>
<dbReference type="GeneID" id="37267855"/>
<reference evidence="4 5" key="1">
    <citation type="journal article" date="2018" name="Mol. Biol. Evol.">
        <title>Broad Genomic Sampling Reveals a Smut Pathogenic Ancestry of the Fungal Clade Ustilaginomycotina.</title>
        <authorList>
            <person name="Kijpornyongpan T."/>
            <person name="Mondo S.J."/>
            <person name="Barry K."/>
            <person name="Sandor L."/>
            <person name="Lee J."/>
            <person name="Lipzen A."/>
            <person name="Pangilinan J."/>
            <person name="LaButti K."/>
            <person name="Hainaut M."/>
            <person name="Henrissat B."/>
            <person name="Grigoriev I.V."/>
            <person name="Spatafora J.W."/>
            <person name="Aime M.C."/>
        </authorList>
    </citation>
    <scope>NUCLEOTIDE SEQUENCE [LARGE SCALE GENOMIC DNA]</scope>
    <source>
        <strain evidence="4 5">MCA 4186</strain>
    </source>
</reference>
<keyword evidence="2" id="KW-0597">Phosphoprotein</keyword>
<evidence type="ECO:0000259" key="3">
    <source>
        <dbReference type="PROSITE" id="PS50075"/>
    </source>
</evidence>
<gene>
    <name evidence="4" type="ORF">FA09DRAFT_299861</name>
</gene>
<evidence type="ECO:0000256" key="2">
    <source>
        <dbReference type="ARBA" id="ARBA00022553"/>
    </source>
</evidence>
<proteinExistence type="predicted"/>
<dbReference type="OrthoDB" id="429813at2759"/>
<dbReference type="Gene3D" id="1.10.1200.10">
    <property type="entry name" value="ACP-like"/>
    <property type="match status" value="1"/>
</dbReference>
<evidence type="ECO:0000313" key="4">
    <source>
        <dbReference type="EMBL" id="PWN96429.1"/>
    </source>
</evidence>
<dbReference type="SUPFAM" id="SSF56801">
    <property type="entry name" value="Acetyl-CoA synthetase-like"/>
    <property type="match status" value="1"/>
</dbReference>
<dbReference type="PROSITE" id="PS50075">
    <property type="entry name" value="CARRIER"/>
    <property type="match status" value="1"/>
</dbReference>
<sequence>MARIQGDELPTFAPPELEGSMDVCAIVDSHVRHSPEQPFVVWSGADGRDCVLKGKEWFPAIFYAARVIGREFGVDLDAGERFPLHERPIIAMLTSAEHQRYYTMAMGIIRAGAVVFPIANGNSAPAIASLLRARKVAALIVDPDGQAPELAATLERALAEVKADDPQHEIKRIVMPPWDDMFSPKHLDAPFLPPMPVLPMDALILTLHSSGTTAFPKPVDLSLHSWLCASRARNWLSMPFGGRRTFLGAMPPYHALGVLLSQSVTMTAGSTVALSPPSQAWPPSPVTTLKTMAQLRSDVTVVAPIFLQLWAQDDRAIEVLKRMDSVGYGGGPLSEAAGNKLAERGVRLANIYGSTEAMVFTILEPLEGGKMWAWSKRAPAADVIYRPTGVEGEYEIVLAGNENYRPSMFNDTYMGKKVWAMGDIVVLHPKDENYFKIIGRMDDQIMLSSGEKINPAPLLTMIQAHPSISGAVFFGRGRPFAGVIVEPAGGKTIDPEDDAAIAAFRREIWPVIERVNAYAPAHAHIWREMIVVASPSKAFTRTGKGSLRNGAISKEYVPEIERAYERFEEASVAGAVSVPAYWDETSAYTYMQQVVAGALERDVSSLSDEADIFQVLGADSLRATVIRNTVHSALSSNTATKGLRVPANFVYDHPNIRSMAAALLSIVKGDDDGKDAVQRKLTAMTELIGKYTAAWPKHVGTKPTPQRETLLVTGTTGGVGAHILEQALKSESIEKVFAVNRPSQAQSIKARHQATFTDRGLDVALLDSPKLSLLEARLEDGQTFGLRDDVYAALRDETTCIYHVAWRLDFNLSLSSFEGSIAATRSLIDLSLASPLARPPPLIFTSSIGTLAGWKDPAIAVPEEPLNDLSISLGAGYGESKAVTERILLAAAEQTPIDTLSVRLGQMSGSTTSGCWAVTDWLPLIVKTGSVPEVACLPEASDSIAWLPSDVAATALLDFRSSIGSERVLNLVHPRPVPWTAVMSPIAEALKVPLVPFAEWLARLNRSPETPEAMERNPALKLRGFFAGSHAKAQRTAALLKSAGSTAQPEAFTGVTLSTTKAQQQSSVLRQAPQLGPKAALAWLHFWRRKQFVL</sequence>
<dbReference type="PANTHER" id="PTHR43439:SF2">
    <property type="entry name" value="ENZYME, PUTATIVE (JCVI)-RELATED"/>
    <property type="match status" value="1"/>
</dbReference>
<dbReference type="SMART" id="SM00823">
    <property type="entry name" value="PKS_PP"/>
    <property type="match status" value="1"/>
</dbReference>
<dbReference type="Pfam" id="PF00501">
    <property type="entry name" value="AMP-binding"/>
    <property type="match status" value="1"/>
</dbReference>
<dbReference type="PANTHER" id="PTHR43439">
    <property type="entry name" value="PHENYLACETATE-COENZYME A LIGASE"/>
    <property type="match status" value="1"/>
</dbReference>
<dbReference type="Pfam" id="PF23562">
    <property type="entry name" value="AMP-binding_C_3"/>
    <property type="match status" value="1"/>
</dbReference>
<dbReference type="InterPro" id="IPR013120">
    <property type="entry name" value="FAR_NAD-bd"/>
</dbReference>
<dbReference type="InterPro" id="IPR042099">
    <property type="entry name" value="ANL_N_sf"/>
</dbReference>